<dbReference type="Proteomes" id="UP000038045">
    <property type="component" value="Unplaced"/>
</dbReference>
<reference evidence="3" key="1">
    <citation type="submission" date="2017-02" db="UniProtKB">
        <authorList>
            <consortium name="WormBaseParasite"/>
        </authorList>
    </citation>
    <scope>IDENTIFICATION</scope>
</reference>
<dbReference type="WBParaSite" id="PTRK_0000828600.1">
    <property type="protein sequence ID" value="PTRK_0000828600.1"/>
    <property type="gene ID" value="PTRK_0000828600"/>
</dbReference>
<feature type="chain" id="PRO_5005891833" evidence="1">
    <location>
        <begin position="19"/>
        <end position="422"/>
    </location>
</feature>
<evidence type="ECO:0000313" key="2">
    <source>
        <dbReference type="Proteomes" id="UP000038045"/>
    </source>
</evidence>
<name>A0A0N4ZJQ4_PARTI</name>
<protein>
    <submittedName>
        <fullName evidence="3">Secreted protein</fullName>
    </submittedName>
</protein>
<dbReference type="SUPFAM" id="SSF53300">
    <property type="entry name" value="vWA-like"/>
    <property type="match status" value="1"/>
</dbReference>
<feature type="signal peptide" evidence="1">
    <location>
        <begin position="1"/>
        <end position="18"/>
    </location>
</feature>
<keyword evidence="1" id="KW-0732">Signal</keyword>
<evidence type="ECO:0000256" key="1">
    <source>
        <dbReference type="SAM" id="SignalP"/>
    </source>
</evidence>
<dbReference type="AlphaFoldDB" id="A0A0N4ZJQ4"/>
<keyword evidence="2" id="KW-1185">Reference proteome</keyword>
<organism evidence="2 3">
    <name type="scientific">Parastrongyloides trichosuri</name>
    <name type="common">Possum-specific nematode worm</name>
    <dbReference type="NCBI Taxonomy" id="131310"/>
    <lineage>
        <taxon>Eukaryota</taxon>
        <taxon>Metazoa</taxon>
        <taxon>Ecdysozoa</taxon>
        <taxon>Nematoda</taxon>
        <taxon>Chromadorea</taxon>
        <taxon>Rhabditida</taxon>
        <taxon>Tylenchina</taxon>
        <taxon>Panagrolaimomorpha</taxon>
        <taxon>Strongyloidoidea</taxon>
        <taxon>Strongyloididae</taxon>
        <taxon>Parastrongyloides</taxon>
    </lineage>
</organism>
<dbReference type="InterPro" id="IPR036465">
    <property type="entry name" value="vWFA_dom_sf"/>
</dbReference>
<proteinExistence type="predicted"/>
<sequence>MSFFHITLLFSLVVSSFGGPSPSTYDCSTLYSIFAIDNSELGHDLLDYQIRLIDHFNAIAATSKKQSFFTVTSQSGEILTNDYVAPLSEDTNSLNKQVFNVLSQNVDVQNISFYPLLIDICGNVKVEATRNSVQNTVYITIIGSDIIDKENIRIVALNQLNRYLSDISLAIVLDKQYLQNATYMFGGEDRVFHFDINSDTKYDDVANWILKSSCSNSFPATTPTPPTNSPACQLTERICNAAFAIDASPDVLSKLDFEIEKNLVKKVLPETIPYLLRAAYFQYSYLSFNLNDFSTTISPKQLNYYINRLELSHGLNISRAIDYHLMLANEHLYYGSSFSAFIFLSQTPNPSDVQAAISEAEELHTYGPLNFILLNKNVDYKSLLPLKPDNYIYYDLNSNDTDVVAKFIQKTISCKLRVARCW</sequence>
<evidence type="ECO:0000313" key="3">
    <source>
        <dbReference type="WBParaSite" id="PTRK_0000828600.1"/>
    </source>
</evidence>
<accession>A0A0N4ZJQ4</accession>